<protein>
    <submittedName>
        <fullName evidence="2">Uncharacterized protein</fullName>
    </submittedName>
</protein>
<dbReference type="GO" id="GO:0016020">
    <property type="term" value="C:membrane"/>
    <property type="evidence" value="ECO:0007669"/>
    <property type="project" value="TreeGrafter"/>
</dbReference>
<dbReference type="GO" id="GO:0050982">
    <property type="term" value="P:detection of mechanical stimulus"/>
    <property type="evidence" value="ECO:0007669"/>
    <property type="project" value="TreeGrafter"/>
</dbReference>
<keyword evidence="1" id="KW-0812">Transmembrane</keyword>
<dbReference type="PANTHER" id="PTHR10877:SF197">
    <property type="entry name" value="POLYCYSTIC KIDNEY DISEASE PROTEIN 1-LIKE 2"/>
    <property type="match status" value="1"/>
</dbReference>
<feature type="transmembrane region" description="Helical" evidence="1">
    <location>
        <begin position="490"/>
        <end position="514"/>
    </location>
</feature>
<feature type="transmembrane region" description="Helical" evidence="1">
    <location>
        <begin position="291"/>
        <end position="308"/>
    </location>
</feature>
<keyword evidence="1" id="KW-1133">Transmembrane helix</keyword>
<dbReference type="PANTHER" id="PTHR10877">
    <property type="entry name" value="POLYCYSTIN FAMILY MEMBER"/>
    <property type="match status" value="1"/>
</dbReference>
<proteinExistence type="predicted"/>
<evidence type="ECO:0000313" key="2">
    <source>
        <dbReference type="EMBL" id="MPC68328.1"/>
    </source>
</evidence>
<evidence type="ECO:0000256" key="1">
    <source>
        <dbReference type="SAM" id="Phobius"/>
    </source>
</evidence>
<feature type="transmembrane region" description="Helical" evidence="1">
    <location>
        <begin position="425"/>
        <end position="448"/>
    </location>
</feature>
<dbReference type="GO" id="GO:0005262">
    <property type="term" value="F:calcium channel activity"/>
    <property type="evidence" value="ECO:0007669"/>
    <property type="project" value="TreeGrafter"/>
</dbReference>
<dbReference type="InterPro" id="IPR051223">
    <property type="entry name" value="Polycystin"/>
</dbReference>
<reference evidence="2 3" key="1">
    <citation type="submission" date="2019-05" db="EMBL/GenBank/DDBJ databases">
        <title>Another draft genome of Portunus trituberculatus and its Hox gene families provides insights of decapod evolution.</title>
        <authorList>
            <person name="Jeong J.-H."/>
            <person name="Song I."/>
            <person name="Kim S."/>
            <person name="Choi T."/>
            <person name="Kim D."/>
            <person name="Ryu S."/>
            <person name="Kim W."/>
        </authorList>
    </citation>
    <scope>NUCLEOTIDE SEQUENCE [LARGE SCALE GENOMIC DNA]</scope>
    <source>
        <tissue evidence="2">Muscle</tissue>
    </source>
</reference>
<evidence type="ECO:0000313" key="3">
    <source>
        <dbReference type="Proteomes" id="UP000324222"/>
    </source>
</evidence>
<keyword evidence="1" id="KW-0472">Membrane</keyword>
<accession>A0A5B7HHJ2</accession>
<dbReference type="EMBL" id="VSRR010027663">
    <property type="protein sequence ID" value="MPC68328.1"/>
    <property type="molecule type" value="Genomic_DNA"/>
</dbReference>
<dbReference type="AlphaFoldDB" id="A0A5B7HHJ2"/>
<organism evidence="2 3">
    <name type="scientific">Portunus trituberculatus</name>
    <name type="common">Swimming crab</name>
    <name type="synonym">Neptunus trituberculatus</name>
    <dbReference type="NCBI Taxonomy" id="210409"/>
    <lineage>
        <taxon>Eukaryota</taxon>
        <taxon>Metazoa</taxon>
        <taxon>Ecdysozoa</taxon>
        <taxon>Arthropoda</taxon>
        <taxon>Crustacea</taxon>
        <taxon>Multicrustacea</taxon>
        <taxon>Malacostraca</taxon>
        <taxon>Eumalacostraca</taxon>
        <taxon>Eucarida</taxon>
        <taxon>Decapoda</taxon>
        <taxon>Pleocyemata</taxon>
        <taxon>Brachyura</taxon>
        <taxon>Eubrachyura</taxon>
        <taxon>Portunoidea</taxon>
        <taxon>Portunidae</taxon>
        <taxon>Portuninae</taxon>
        <taxon>Portunus</taxon>
    </lineage>
</organism>
<keyword evidence="3" id="KW-1185">Reference proteome</keyword>
<dbReference type="OrthoDB" id="10464657at2759"/>
<dbReference type="Proteomes" id="UP000324222">
    <property type="component" value="Unassembled WGS sequence"/>
</dbReference>
<name>A0A5B7HHJ2_PORTR</name>
<sequence length="586" mass="67734">MKFITEIGSDGLRRRPAGVRQDMERRHLQCVILTLLVLLLQCLQIAVKEYIWEHSQLYLAAQDSYVDDDALNAPMRLDQVEEAHGAILQGLVENPKLNVYTLVGRPRVRLLYIKNDTCLYPVHNTQCYGRLALDGDIESQIDSEKDLTNMTLNDVQCPPRLNLTNITMKYVQDAQLDYLDSQSCFNCKYPLDGYVLDIPRPNATVMPLEEYATQCLAPLNKQLFDKLVDESTRLIQIEVVFYNVYFDIFVRVTVAFEEFDLNRWWPTHKIETGHFLGVAGRGDYHGAIDDSKLLVFPGLVLALILLRLRWEPKEGRMKRCLLTLITVALTIYRLYSQANVVVRYEEVLNSLPSEPRNYTRLGKMEQLMNADRHFPFEYLMAENKTAQVVGIALVVLSLLHLCQYENYQWLEVTLLAVSIRKALKYSLPFILYYLFLNFVFAVIGHTLFGTCTSLFSEKTQAFITLLKFEFSGNMDYSDLMICAPGWGETFFFLASVVLYLVLFNFTFTYVFGVMTEVRRLKARQFMLEEHDNLMEKINWPVARCHRGADLSLQNQLRLVKLYDLLLSRGDEAIHSLRQRVTGSNTD</sequence>
<comment type="caution">
    <text evidence="2">The sequence shown here is derived from an EMBL/GenBank/DDBJ whole genome shotgun (WGS) entry which is preliminary data.</text>
</comment>
<gene>
    <name evidence="2" type="ORF">E2C01_062528</name>
</gene>